<proteinExistence type="predicted"/>
<dbReference type="RefSeq" id="WP_073132980.1">
    <property type="nucleotide sequence ID" value="NZ_FQZF01000006.1"/>
</dbReference>
<accession>A0A1M6F5N1</accession>
<feature type="transmembrane region" description="Helical" evidence="1">
    <location>
        <begin position="12"/>
        <end position="32"/>
    </location>
</feature>
<keyword evidence="1" id="KW-0472">Membrane</keyword>
<protein>
    <submittedName>
        <fullName evidence="2">Uncharacterized protein</fullName>
    </submittedName>
</protein>
<feature type="transmembrane region" description="Helical" evidence="1">
    <location>
        <begin position="44"/>
        <end position="63"/>
    </location>
</feature>
<gene>
    <name evidence="2" type="ORF">SAMN02745194_01407</name>
</gene>
<keyword evidence="1" id="KW-1133">Transmembrane helix</keyword>
<dbReference type="OrthoDB" id="8591832at2"/>
<evidence type="ECO:0000313" key="2">
    <source>
        <dbReference type="EMBL" id="SHI93028.1"/>
    </source>
</evidence>
<name>A0A1M6F5N1_9PROT</name>
<organism evidence="2 3">
    <name type="scientific">Muricoccus roseus</name>
    <dbReference type="NCBI Taxonomy" id="198092"/>
    <lineage>
        <taxon>Bacteria</taxon>
        <taxon>Pseudomonadati</taxon>
        <taxon>Pseudomonadota</taxon>
        <taxon>Alphaproteobacteria</taxon>
        <taxon>Acetobacterales</taxon>
        <taxon>Roseomonadaceae</taxon>
        <taxon>Muricoccus</taxon>
    </lineage>
</organism>
<dbReference type="Proteomes" id="UP000184387">
    <property type="component" value="Unassembled WGS sequence"/>
</dbReference>
<dbReference type="STRING" id="198092.SAMN02745194_01407"/>
<dbReference type="AlphaFoldDB" id="A0A1M6F5N1"/>
<sequence length="109" mass="12327">MTERDLLDWRGIGTGYLLMLCYGAAFAMIALAPPGLDRWEQREAFVLGLMLLYGGWALVKRPARRVVEWWAEGRRTRHEGLKNAAVVVMCLLSAVLCIVAFPLASRFSW</sequence>
<evidence type="ECO:0000313" key="3">
    <source>
        <dbReference type="Proteomes" id="UP000184387"/>
    </source>
</evidence>
<evidence type="ECO:0000256" key="1">
    <source>
        <dbReference type="SAM" id="Phobius"/>
    </source>
</evidence>
<feature type="transmembrane region" description="Helical" evidence="1">
    <location>
        <begin position="84"/>
        <end position="104"/>
    </location>
</feature>
<reference evidence="2 3" key="1">
    <citation type="submission" date="2016-11" db="EMBL/GenBank/DDBJ databases">
        <authorList>
            <person name="Jaros S."/>
            <person name="Januszkiewicz K."/>
            <person name="Wedrychowicz H."/>
        </authorList>
    </citation>
    <scope>NUCLEOTIDE SEQUENCE [LARGE SCALE GENOMIC DNA]</scope>
    <source>
        <strain evidence="2 3">DSM 14916</strain>
    </source>
</reference>
<keyword evidence="3" id="KW-1185">Reference proteome</keyword>
<dbReference type="EMBL" id="FQZF01000006">
    <property type="protein sequence ID" value="SHI93028.1"/>
    <property type="molecule type" value="Genomic_DNA"/>
</dbReference>
<keyword evidence="1" id="KW-0812">Transmembrane</keyword>